<feature type="compositionally biased region" description="Basic and acidic residues" evidence="1">
    <location>
        <begin position="120"/>
        <end position="131"/>
    </location>
</feature>
<feature type="compositionally biased region" description="Basic residues" evidence="1">
    <location>
        <begin position="1"/>
        <end position="18"/>
    </location>
</feature>
<dbReference type="VEuPathDB" id="FungiDB:A1Q1_07777"/>
<feature type="compositionally biased region" description="Pro residues" evidence="1">
    <location>
        <begin position="60"/>
        <end position="76"/>
    </location>
</feature>
<dbReference type="OrthoDB" id="291792at2759"/>
<dbReference type="GeneID" id="25991289"/>
<dbReference type="EMBL" id="ALBS01000077">
    <property type="protein sequence ID" value="EJT50983.1"/>
    <property type="molecule type" value="Genomic_DNA"/>
</dbReference>
<dbReference type="RefSeq" id="XP_014182264.1">
    <property type="nucleotide sequence ID" value="XM_014326789.1"/>
</dbReference>
<reference evidence="2 3" key="1">
    <citation type="journal article" date="2012" name="Eukaryot. Cell">
        <title>Draft genome sequence of CBS 2479, the standard type strain of Trichosporon asahii.</title>
        <authorList>
            <person name="Yang R.Y."/>
            <person name="Li H.T."/>
            <person name="Zhu H."/>
            <person name="Zhou G.P."/>
            <person name="Wang M."/>
            <person name="Wang L."/>
        </authorList>
    </citation>
    <scope>NUCLEOTIDE SEQUENCE [LARGE SCALE GENOMIC DNA]</scope>
    <source>
        <strain evidence="3">ATCC 90039 / CBS 2479 / JCM 2466 / KCTC 7840 / NCYC 2677 / UAMH 7654</strain>
    </source>
</reference>
<dbReference type="PANTHER" id="PTHR12459">
    <property type="entry name" value="TRANSMEMBRANE PROTEIN 135-RELATED"/>
    <property type="match status" value="1"/>
</dbReference>
<accession>J5R6V4</accession>
<evidence type="ECO:0000256" key="1">
    <source>
        <dbReference type="SAM" id="MobiDB-lite"/>
    </source>
</evidence>
<gene>
    <name evidence="2" type="ORF">A1Q1_07777</name>
</gene>
<name>J5R6V4_TRIAS</name>
<dbReference type="InterPro" id="IPR026749">
    <property type="entry name" value="Tmem135"/>
</dbReference>
<sequence length="821" mass="90904">MPKKRNNKASNGHRRPPSKGKATPSPTPTPPATDINPTPESAPVPPQQHEPNSKVEVIQPSPPNPTPTDKPVPAPEPEANEPAIMPPREPEPESQPEDSTVLVERPEEPLTAEPVQLHGKAKEELHRRAEEQVEAELEEAEMASEIADELVELVESIADSETEAMEAIDTIAAKSGATTIASVQESSHEAQDEAAEAAEDVAQEAEQDTGAVEGILLNSGASSTPATPPRSNGHATDEKHADHEHDQHDQHDEKAAHPHLRRAASTSFVASCLSTSPNSHGRTVHKHLRFTSADEGQDEPQHHVYYPRKRNLNTSDPGTPSIAETAHQIRRTISFASFDNLVQLHTNPDQRERFVAEVARAGRELVWRDKDDHPLYPRDGEQTFVLASKRALRKPHKTLGRRKKLTVQQLRTAIIGEDSWRFGAMIGSFTFLNTLTYHMLRLAPPASYIRKRLRHGLFSQPTFGPPEREGAEGEHRWHAAAAGGIASLALFWETAGRRRGVSQQMFVRGLQGAWNQYAPQAGVHIPFGNIVLFGLCCGQIMFGFLLAPETIPRDYYNWIQSASGVPTFAVAANRTAVRENLIHPEHVKLALTSKGVTRNNVHELRQLLERVRGGAKANYHIPCSVTHPWTESCGYTLVERFFRTFRFMLPVYGALHLIPPIVLRRHAFAKDPLRMLARITLGITRSCSFLGFFIIINQALFCLRSNALETSGKFPGTGLAGLLRSLVARKETFWIMGFINALSLFAEERKRRTELAMYVFPKALESAWASARKRAWVPVVPFGDTVLGAAALAMVMDSYVHSPESLSGIVRRLLFQLVGPV</sequence>
<evidence type="ECO:0000313" key="3">
    <source>
        <dbReference type="Proteomes" id="UP000002748"/>
    </source>
</evidence>
<organism evidence="2 3">
    <name type="scientific">Trichosporon asahii var. asahii (strain ATCC 90039 / CBS 2479 / JCM 2466 / KCTC 7840 / NBRC 103889/ NCYC 2677 / UAMH 7654)</name>
    <name type="common">Yeast</name>
    <dbReference type="NCBI Taxonomy" id="1186058"/>
    <lineage>
        <taxon>Eukaryota</taxon>
        <taxon>Fungi</taxon>
        <taxon>Dikarya</taxon>
        <taxon>Basidiomycota</taxon>
        <taxon>Agaricomycotina</taxon>
        <taxon>Tremellomycetes</taxon>
        <taxon>Trichosporonales</taxon>
        <taxon>Trichosporonaceae</taxon>
        <taxon>Trichosporon</taxon>
    </lineage>
</organism>
<dbReference type="HOGENOM" id="CLU_344579_0_0_1"/>
<feature type="region of interest" description="Disordered" evidence="1">
    <location>
        <begin position="178"/>
        <end position="260"/>
    </location>
</feature>
<proteinExistence type="predicted"/>
<comment type="caution">
    <text evidence="2">The sequence shown here is derived from an EMBL/GenBank/DDBJ whole genome shotgun (WGS) entry which is preliminary data.</text>
</comment>
<feature type="compositionally biased region" description="Acidic residues" evidence="1">
    <location>
        <begin position="192"/>
        <end position="207"/>
    </location>
</feature>
<feature type="compositionally biased region" description="Polar residues" evidence="1">
    <location>
        <begin position="219"/>
        <end position="234"/>
    </location>
</feature>
<dbReference type="PANTHER" id="PTHR12459:SF6">
    <property type="entry name" value="GB|AAD46013.1"/>
    <property type="match status" value="1"/>
</dbReference>
<protein>
    <recommendedName>
        <fullName evidence="4">Transmembrane protein 135 N-terminal domain-containing protein</fullName>
    </recommendedName>
</protein>
<feature type="region of interest" description="Disordered" evidence="1">
    <location>
        <begin position="1"/>
        <end position="131"/>
    </location>
</feature>
<dbReference type="Proteomes" id="UP000002748">
    <property type="component" value="Unassembled WGS sequence"/>
</dbReference>
<evidence type="ECO:0000313" key="2">
    <source>
        <dbReference type="EMBL" id="EJT50983.1"/>
    </source>
</evidence>
<dbReference type="AlphaFoldDB" id="J5R6V4"/>
<evidence type="ECO:0008006" key="4">
    <source>
        <dbReference type="Google" id="ProtNLM"/>
    </source>
</evidence>
<feature type="compositionally biased region" description="Basic and acidic residues" evidence="1">
    <location>
        <begin position="235"/>
        <end position="256"/>
    </location>
</feature>
<dbReference type="KEGG" id="tasa:A1Q1_07777"/>